<name>U5T3C6_9GAMM</name>
<feature type="active site" evidence="3">
    <location>
        <position position="96"/>
    </location>
</feature>
<evidence type="ECO:0000313" key="5">
    <source>
        <dbReference type="EMBL" id="AGY92049.1"/>
    </source>
</evidence>
<gene>
    <name evidence="3" type="primary">cynS</name>
    <name evidence="5" type="ORF">SPICUR_05370</name>
</gene>
<dbReference type="NCBIfam" id="TIGR00673">
    <property type="entry name" value="cynS"/>
    <property type="match status" value="1"/>
</dbReference>
<dbReference type="eggNOG" id="COG1513">
    <property type="taxonomic scope" value="Bacteria"/>
</dbReference>
<dbReference type="InterPro" id="IPR048564">
    <property type="entry name" value="CYNS_N"/>
</dbReference>
<dbReference type="GO" id="GO:0008824">
    <property type="term" value="F:cyanate hydratase activity"/>
    <property type="evidence" value="ECO:0007669"/>
    <property type="project" value="UniProtKB-UniRule"/>
</dbReference>
<dbReference type="Pfam" id="PF21291">
    <property type="entry name" value="CYNS_N"/>
    <property type="match status" value="1"/>
</dbReference>
<dbReference type="PRINTS" id="PR01693">
    <property type="entry name" value="CYANASE"/>
</dbReference>
<feature type="active site" evidence="3">
    <location>
        <position position="119"/>
    </location>
</feature>
<dbReference type="NCBIfam" id="NF002773">
    <property type="entry name" value="PRK02866.1"/>
    <property type="match status" value="1"/>
</dbReference>
<dbReference type="InterPro" id="IPR008076">
    <property type="entry name" value="Cyanase"/>
</dbReference>
<keyword evidence="6" id="KW-1185">Reference proteome</keyword>
<dbReference type="InterPro" id="IPR010982">
    <property type="entry name" value="Lambda_DNA-bd_dom_sf"/>
</dbReference>
<organism evidence="5 6">
    <name type="scientific">Spiribacter curvatus</name>
    <dbReference type="NCBI Taxonomy" id="1335757"/>
    <lineage>
        <taxon>Bacteria</taxon>
        <taxon>Pseudomonadati</taxon>
        <taxon>Pseudomonadota</taxon>
        <taxon>Gammaproteobacteria</taxon>
        <taxon>Chromatiales</taxon>
        <taxon>Ectothiorhodospiraceae</taxon>
        <taxon>Spiribacter</taxon>
    </lineage>
</organism>
<evidence type="ECO:0000256" key="2">
    <source>
        <dbReference type="ARBA" id="ARBA00023239"/>
    </source>
</evidence>
<dbReference type="STRING" id="1335757.SPICUR_05370"/>
<dbReference type="InterPro" id="IPR036581">
    <property type="entry name" value="Cyanate_lyase_C_sf"/>
</dbReference>
<comment type="catalytic activity">
    <reaction evidence="3">
        <text>cyanate + hydrogencarbonate + 3 H(+) = NH4(+) + 2 CO2</text>
        <dbReference type="Rhea" id="RHEA:11120"/>
        <dbReference type="ChEBI" id="CHEBI:15378"/>
        <dbReference type="ChEBI" id="CHEBI:16526"/>
        <dbReference type="ChEBI" id="CHEBI:17544"/>
        <dbReference type="ChEBI" id="CHEBI:28938"/>
        <dbReference type="ChEBI" id="CHEBI:29195"/>
        <dbReference type="EC" id="4.2.1.104"/>
    </reaction>
</comment>
<dbReference type="EC" id="4.2.1.104" evidence="3"/>
<dbReference type="PATRIC" id="fig|1335757.3.peg.1046"/>
<accession>U5T3C6</accession>
<dbReference type="GO" id="GO:0003677">
    <property type="term" value="F:DNA binding"/>
    <property type="evidence" value="ECO:0007669"/>
    <property type="project" value="InterPro"/>
</dbReference>
<dbReference type="SUPFAM" id="SSF47413">
    <property type="entry name" value="lambda repressor-like DNA-binding domains"/>
    <property type="match status" value="1"/>
</dbReference>
<dbReference type="Gene3D" id="3.30.1160.10">
    <property type="entry name" value="Cyanate lyase, C-terminal domain"/>
    <property type="match status" value="1"/>
</dbReference>
<dbReference type="HAMAP" id="MF_00535">
    <property type="entry name" value="Cyanate_hydrat"/>
    <property type="match status" value="1"/>
</dbReference>
<dbReference type="SUPFAM" id="SSF55234">
    <property type="entry name" value="Cyanase C-terminal domain"/>
    <property type="match status" value="1"/>
</dbReference>
<dbReference type="HOGENOM" id="CLU_103452_1_0_6"/>
<comment type="function">
    <text evidence="1 3">Catalyzes the reaction of cyanate with bicarbonate to produce ammonia and carbon dioxide.</text>
</comment>
<dbReference type="CDD" id="cd00559">
    <property type="entry name" value="Cyanase_C"/>
    <property type="match status" value="1"/>
</dbReference>
<dbReference type="InterPro" id="IPR003712">
    <property type="entry name" value="Cyanate_lyase_C"/>
</dbReference>
<dbReference type="Pfam" id="PF02560">
    <property type="entry name" value="Cyanate_lyase"/>
    <property type="match status" value="1"/>
</dbReference>
<dbReference type="EMBL" id="CP005990">
    <property type="protein sequence ID" value="AGY92049.1"/>
    <property type="molecule type" value="Genomic_DNA"/>
</dbReference>
<evidence type="ECO:0000256" key="3">
    <source>
        <dbReference type="HAMAP-Rule" id="MF_00535"/>
    </source>
</evidence>
<dbReference type="Gene3D" id="1.10.260.40">
    <property type="entry name" value="lambda repressor-like DNA-binding domains"/>
    <property type="match status" value="1"/>
</dbReference>
<proteinExistence type="inferred from homology"/>
<dbReference type="SMART" id="SM01116">
    <property type="entry name" value="Cyanate_lyase"/>
    <property type="match status" value="1"/>
</dbReference>
<feature type="domain" description="Cyanate lyase C-terminal" evidence="4">
    <location>
        <begin position="80"/>
        <end position="152"/>
    </location>
</feature>
<keyword evidence="2 3" id="KW-0456">Lyase</keyword>
<feature type="active site" evidence="3">
    <location>
        <position position="93"/>
    </location>
</feature>
<dbReference type="AlphaFoldDB" id="U5T3C6"/>
<comment type="similarity">
    <text evidence="3">Belongs to the cyanase family.</text>
</comment>
<dbReference type="PANTHER" id="PTHR34186:SF2">
    <property type="entry name" value="CYANATE HYDRATASE"/>
    <property type="match status" value="1"/>
</dbReference>
<dbReference type="Proteomes" id="UP000017640">
    <property type="component" value="Chromosome"/>
</dbReference>
<sequence>MEKLMTAKDAVREAIVSAKADKAMSWEEIANHVGCSPVFLTSACLGENSLTDDQASAVTSLLGIDSAHIPALTSCPTKGQRIHELANDPLVYRFQEITAVYGETLKELIHEKAGDGIMSAIDFTMDVEKIEDPKGDRIQVTMNGKFLPYRRW</sequence>
<reference evidence="5 6" key="1">
    <citation type="journal article" date="2013" name="BMC Genomics">
        <title>Genomes of "Spiribacter", a streamlined, successful halophilic bacterium.</title>
        <authorList>
            <person name="Lopez-Perez M."/>
            <person name="Ghai R."/>
            <person name="Leon M.J."/>
            <person name="Rodriguez-Olmos A."/>
            <person name="Copa-Patino J.L."/>
            <person name="Soliveri J."/>
            <person name="Sanchez-Porro C."/>
            <person name="Ventosa A."/>
            <person name="Rodriguez-Valera F."/>
        </authorList>
    </citation>
    <scope>NUCLEOTIDE SEQUENCE [LARGE SCALE GENOMIC DNA]</scope>
    <source>
        <strain evidence="5 6">UAH-SP71</strain>
    </source>
</reference>
<protein>
    <recommendedName>
        <fullName evidence="3">Cyanate hydratase</fullName>
        <shortName evidence="3">Cyanase</shortName>
        <ecNumber evidence="3">4.2.1.104</ecNumber>
    </recommendedName>
    <alternativeName>
        <fullName evidence="3">Cyanate hydrolase</fullName>
    </alternativeName>
    <alternativeName>
        <fullName evidence="3">Cyanate lyase</fullName>
    </alternativeName>
</protein>
<evidence type="ECO:0000259" key="4">
    <source>
        <dbReference type="SMART" id="SM01116"/>
    </source>
</evidence>
<evidence type="ECO:0000256" key="1">
    <source>
        <dbReference type="ARBA" id="ARBA00003561"/>
    </source>
</evidence>
<dbReference type="PIRSF" id="PIRSF001263">
    <property type="entry name" value="Cyanate_hydratas"/>
    <property type="match status" value="1"/>
</dbReference>
<dbReference type="RefSeq" id="WP_023366820.1">
    <property type="nucleotide sequence ID" value="NC_022664.1"/>
</dbReference>
<dbReference type="KEGG" id="spiu:SPICUR_05370"/>
<dbReference type="PANTHER" id="PTHR34186">
    <property type="entry name" value="CYANATE HYDRATASE"/>
    <property type="match status" value="1"/>
</dbReference>
<evidence type="ECO:0000313" key="6">
    <source>
        <dbReference type="Proteomes" id="UP000017640"/>
    </source>
</evidence>